<comment type="caution">
    <text evidence="1">The sequence shown here is derived from an EMBL/GenBank/DDBJ whole genome shotgun (WGS) entry which is preliminary data.</text>
</comment>
<dbReference type="AlphaFoldDB" id="G2H1W1"/>
<reference evidence="1 2" key="1">
    <citation type="journal article" date="2012" name="Genome Res.">
        <title>Genomic basis of endosymbiont-conferred protection against an insect parasitoid.</title>
        <authorList>
            <person name="Hansen A.K."/>
            <person name="Vorburger C."/>
            <person name="Moran N.A."/>
        </authorList>
    </citation>
    <scope>NUCLEOTIDE SEQUENCE [LARGE SCALE GENOMIC DNA]</scope>
    <source>
        <strain evidence="2">R5.15</strain>
    </source>
</reference>
<evidence type="ECO:0000313" key="2">
    <source>
        <dbReference type="Proteomes" id="UP000004116"/>
    </source>
</evidence>
<proteinExistence type="predicted"/>
<gene>
    <name evidence="1" type="ORF">Rin_00020580</name>
</gene>
<dbReference type="EMBL" id="AGCA01000480">
    <property type="protein sequence ID" value="EGY28020.1"/>
    <property type="molecule type" value="Genomic_DNA"/>
</dbReference>
<dbReference type="Proteomes" id="UP000004116">
    <property type="component" value="Unassembled WGS sequence"/>
</dbReference>
<protein>
    <submittedName>
        <fullName evidence="1">Uncharacterized protein</fullName>
    </submittedName>
</protein>
<name>G2H1W1_9ENTR</name>
<organism evidence="1 2">
    <name type="scientific">Candidatus Regiella insecticola 5.15</name>
    <dbReference type="NCBI Taxonomy" id="1005043"/>
    <lineage>
        <taxon>Bacteria</taxon>
        <taxon>Pseudomonadati</taxon>
        <taxon>Pseudomonadota</taxon>
        <taxon>Gammaproteobacteria</taxon>
        <taxon>Enterobacterales</taxon>
        <taxon>Enterobacteriaceae</taxon>
        <taxon>aphid secondary symbionts</taxon>
        <taxon>Candidatus Regiella</taxon>
    </lineage>
</organism>
<sequence length="35" mass="4033">EKIIMNEETKNSNLHLYSFNLRNDIVVQNGSLNLA</sequence>
<evidence type="ECO:0000313" key="1">
    <source>
        <dbReference type="EMBL" id="EGY28020.1"/>
    </source>
</evidence>
<accession>G2H1W1</accession>
<keyword evidence="2" id="KW-1185">Reference proteome</keyword>
<feature type="non-terminal residue" evidence="1">
    <location>
        <position position="1"/>
    </location>
</feature>